<dbReference type="AlphaFoldDB" id="A0A2I2GML1"/>
<keyword evidence="3" id="KW-1185">Reference proteome</keyword>
<feature type="region of interest" description="Disordered" evidence="1">
    <location>
        <begin position="45"/>
        <end position="65"/>
    </location>
</feature>
<name>A0A2I2GML1_9EURO</name>
<dbReference type="VEuPathDB" id="FungiDB:P170DRAFT_469602"/>
<dbReference type="GeneID" id="36560352"/>
<accession>A0A2I2GML1</accession>
<feature type="region of interest" description="Disordered" evidence="1">
    <location>
        <begin position="230"/>
        <end position="250"/>
    </location>
</feature>
<sequence>MGSEPGDDPVLSINKEPLQLNIAPFQNDHGHLDLLSEPKVRRTTTPCLVQPGYGGSPRGHMSTRAGHPPGTLLWVRESGPSCGRPFWSLALGLGSLPVRSMETPAILLFVDVRVLPSMHKFALETHTTKRQVPLPSQSEAKQDAQKLIPVSSANFEDGNGTWRNYAQFHLRIIEADGNPTSAFLPETWLRKATGVNVRVKFRGAKVAVPLTDAWVVSLLLDTRATPSKRGATWKHDFDANGYPKQTHPAR</sequence>
<reference evidence="2 3" key="1">
    <citation type="submission" date="2016-12" db="EMBL/GenBank/DDBJ databases">
        <title>The genomes of Aspergillus section Nigri reveals drivers in fungal speciation.</title>
        <authorList>
            <consortium name="DOE Joint Genome Institute"/>
            <person name="Vesth T.C."/>
            <person name="Nybo J."/>
            <person name="Theobald S."/>
            <person name="Brandl J."/>
            <person name="Frisvad J.C."/>
            <person name="Nielsen K.F."/>
            <person name="Lyhne E.K."/>
            <person name="Kogle M.E."/>
            <person name="Kuo A."/>
            <person name="Riley R."/>
            <person name="Clum A."/>
            <person name="Nolan M."/>
            <person name="Lipzen A."/>
            <person name="Salamov A."/>
            <person name="Henrissat B."/>
            <person name="Wiebenga A."/>
            <person name="De Vries R.P."/>
            <person name="Grigoriev I.V."/>
            <person name="Mortensen U.H."/>
            <person name="Andersen M.R."/>
            <person name="Baker S.E."/>
        </authorList>
    </citation>
    <scope>NUCLEOTIDE SEQUENCE [LARGE SCALE GENOMIC DNA]</scope>
    <source>
        <strain evidence="2 3">IBT 23096</strain>
    </source>
</reference>
<comment type="caution">
    <text evidence="2">The sequence shown here is derived from an EMBL/GenBank/DDBJ whole genome shotgun (WGS) entry which is preliminary data.</text>
</comment>
<gene>
    <name evidence="2" type="ORF">P170DRAFT_469602</name>
</gene>
<dbReference type="EMBL" id="MSFO01000001">
    <property type="protein sequence ID" value="PLB54138.1"/>
    <property type="molecule type" value="Genomic_DNA"/>
</dbReference>
<proteinExistence type="predicted"/>
<organism evidence="2 3">
    <name type="scientific">Aspergillus steynii IBT 23096</name>
    <dbReference type="NCBI Taxonomy" id="1392250"/>
    <lineage>
        <taxon>Eukaryota</taxon>
        <taxon>Fungi</taxon>
        <taxon>Dikarya</taxon>
        <taxon>Ascomycota</taxon>
        <taxon>Pezizomycotina</taxon>
        <taxon>Eurotiomycetes</taxon>
        <taxon>Eurotiomycetidae</taxon>
        <taxon>Eurotiales</taxon>
        <taxon>Aspergillaceae</taxon>
        <taxon>Aspergillus</taxon>
        <taxon>Aspergillus subgen. Circumdati</taxon>
    </lineage>
</organism>
<protein>
    <submittedName>
        <fullName evidence="2">Uncharacterized protein</fullName>
    </submittedName>
</protein>
<evidence type="ECO:0000313" key="2">
    <source>
        <dbReference type="EMBL" id="PLB54138.1"/>
    </source>
</evidence>
<evidence type="ECO:0000256" key="1">
    <source>
        <dbReference type="SAM" id="MobiDB-lite"/>
    </source>
</evidence>
<dbReference type="Proteomes" id="UP000234275">
    <property type="component" value="Unassembled WGS sequence"/>
</dbReference>
<evidence type="ECO:0000313" key="3">
    <source>
        <dbReference type="Proteomes" id="UP000234275"/>
    </source>
</evidence>
<dbReference type="RefSeq" id="XP_024709440.1">
    <property type="nucleotide sequence ID" value="XM_024852654.1"/>
</dbReference>